<feature type="transmembrane region" description="Helical" evidence="1">
    <location>
        <begin position="27"/>
        <end position="47"/>
    </location>
</feature>
<accession>A0A1I1FF75</accession>
<feature type="transmembrane region" description="Helical" evidence="1">
    <location>
        <begin position="180"/>
        <end position="209"/>
    </location>
</feature>
<dbReference type="EMBL" id="FOLY01000001">
    <property type="protein sequence ID" value="SFB96348.1"/>
    <property type="molecule type" value="Genomic_DNA"/>
</dbReference>
<dbReference type="STRING" id="402385.SAMN05421848_0054"/>
<dbReference type="AlphaFoldDB" id="A0A1I1FF75"/>
<keyword evidence="1" id="KW-0812">Transmembrane</keyword>
<dbReference type="Proteomes" id="UP000199046">
    <property type="component" value="Unassembled WGS sequence"/>
</dbReference>
<evidence type="ECO:0000313" key="2">
    <source>
        <dbReference type="EMBL" id="SFB96348.1"/>
    </source>
</evidence>
<proteinExistence type="predicted"/>
<name>A0A1I1FF75_9GAMM</name>
<feature type="transmembrane region" description="Helical" evidence="1">
    <location>
        <begin position="62"/>
        <end position="90"/>
    </location>
</feature>
<reference evidence="3" key="1">
    <citation type="submission" date="2016-10" db="EMBL/GenBank/DDBJ databases">
        <authorList>
            <person name="Varghese N."/>
            <person name="Submissions S."/>
        </authorList>
    </citation>
    <scope>NUCLEOTIDE SEQUENCE [LARGE SCALE GENOMIC DNA]</scope>
    <source>
        <strain evidence="3">DSM 23439</strain>
    </source>
</reference>
<organism evidence="2 3">
    <name type="scientific">Kushneria avicenniae</name>
    <dbReference type="NCBI Taxonomy" id="402385"/>
    <lineage>
        <taxon>Bacteria</taxon>
        <taxon>Pseudomonadati</taxon>
        <taxon>Pseudomonadota</taxon>
        <taxon>Gammaproteobacteria</taxon>
        <taxon>Oceanospirillales</taxon>
        <taxon>Halomonadaceae</taxon>
        <taxon>Kushneria</taxon>
    </lineage>
</organism>
<keyword evidence="3" id="KW-1185">Reference proteome</keyword>
<keyword evidence="1" id="KW-1133">Transmembrane helix</keyword>
<keyword evidence="1" id="KW-0472">Membrane</keyword>
<gene>
    <name evidence="2" type="ORF">SAMN05421848_0054</name>
</gene>
<protein>
    <submittedName>
        <fullName evidence="2">Uncharacterized protein</fullName>
    </submittedName>
</protein>
<feature type="transmembrane region" description="Helical" evidence="1">
    <location>
        <begin position="139"/>
        <end position="159"/>
    </location>
</feature>
<feature type="transmembrane region" description="Helical" evidence="1">
    <location>
        <begin position="221"/>
        <end position="244"/>
    </location>
</feature>
<sequence length="401" mass="44048">MRQSKQDRGFILSLSLKIKSFLLSKRLHALSAITIGLGYVLGYTHIIGRPDLFIAALESNTFIIYILAVFAVASFLGFFCLAVPSYFLVLSCSNSLTDADTSKNFHLRASVLALLGILIFIALFSGAVVFSTLQQNTLSSGWIFGGLFFSLLALYMVTLRKEVCASASRGAGSNNIQSPILRAFVVHAQVFIPLSLSSFFSFYVATFVLKLNPWEETWTSYLLVVVYCAVCMASTLLPGIFFLIARDRQSGNAGAAEQGTPNAGKDFIKTGAALVAGLLISNAVLIACTDRLPHMVAFRIGQMIGLTDNTVRHYHVSADYRGSLTHKLWGAYDNDSEGLNIEGRLLFNFGNIRLLCPADLDLTWSNMAQIRKTSDQCISFHRDDITKLHAVTEKREGAHQK</sequence>
<feature type="transmembrane region" description="Helical" evidence="1">
    <location>
        <begin position="111"/>
        <end position="133"/>
    </location>
</feature>
<evidence type="ECO:0000256" key="1">
    <source>
        <dbReference type="SAM" id="Phobius"/>
    </source>
</evidence>
<evidence type="ECO:0000313" key="3">
    <source>
        <dbReference type="Proteomes" id="UP000199046"/>
    </source>
</evidence>